<proteinExistence type="predicted"/>
<dbReference type="EMBL" id="JAAGMQ010000585">
    <property type="protein sequence ID" value="NEC35363.1"/>
    <property type="molecule type" value="Genomic_DNA"/>
</dbReference>
<comment type="caution">
    <text evidence="1">The sequence shown here is derived from an EMBL/GenBank/DDBJ whole genome shotgun (WGS) entry which is preliminary data.</text>
</comment>
<sequence>MLRAQNPTPVCARYEYVRELAVTRTRKAREVTNPVEVVRAGGLVSPVEPHEGRVARPRSVEG</sequence>
<dbReference type="AlphaFoldDB" id="A0A6G3TFJ2"/>
<dbReference type="Proteomes" id="UP000475666">
    <property type="component" value="Unassembled WGS sequence"/>
</dbReference>
<accession>A0A6G3TFJ2</accession>
<organism evidence="1 2">
    <name type="scientific">Streptomyces rubrogriseus</name>
    <dbReference type="NCBI Taxonomy" id="194673"/>
    <lineage>
        <taxon>Bacteria</taxon>
        <taxon>Bacillati</taxon>
        <taxon>Actinomycetota</taxon>
        <taxon>Actinomycetes</taxon>
        <taxon>Kitasatosporales</taxon>
        <taxon>Streptomycetaceae</taxon>
        <taxon>Streptomyces</taxon>
        <taxon>Streptomyces violaceoruber group</taxon>
    </lineage>
</organism>
<name>A0A6G3TFJ2_9ACTN</name>
<evidence type="ECO:0000313" key="1">
    <source>
        <dbReference type="EMBL" id="NEC35363.1"/>
    </source>
</evidence>
<gene>
    <name evidence="1" type="ORF">G3I66_19660</name>
</gene>
<reference evidence="1 2" key="1">
    <citation type="submission" date="2020-01" db="EMBL/GenBank/DDBJ databases">
        <title>Insect and environment-associated Actinomycetes.</title>
        <authorList>
            <person name="Currrie C."/>
            <person name="Chevrette M."/>
            <person name="Carlson C."/>
            <person name="Stubbendieck R."/>
            <person name="Wendt-Pienkowski E."/>
        </authorList>
    </citation>
    <scope>NUCLEOTIDE SEQUENCE [LARGE SCALE GENOMIC DNA]</scope>
    <source>
        <strain evidence="1 2">SID7739</strain>
    </source>
</reference>
<evidence type="ECO:0000313" key="2">
    <source>
        <dbReference type="Proteomes" id="UP000475666"/>
    </source>
</evidence>
<protein>
    <submittedName>
        <fullName evidence="1">Uncharacterized protein</fullName>
    </submittedName>
</protein>